<dbReference type="AlphaFoldDB" id="A0A0A2YNS1"/>
<protein>
    <submittedName>
        <fullName evidence="1">Protein of uncharacterized function (DUF1044)</fullName>
    </submittedName>
</protein>
<gene>
    <name evidence="1" type="ORF">NCTC11413_00793</name>
</gene>
<sequence>MNTDKFITFIETPIFEEDRKALLSDEEYQAFQAYMLDNFHLGDFIQHTGGCQKIRWKLSGNNKGKSGGVRIIYYSLTAKGKLYLLMMYPKSEKDNMNAAEKAILKAIVDQLKGD</sequence>
<proteinExistence type="predicted"/>
<accession>A0A0A2YNS1</accession>
<evidence type="ECO:0000313" key="2">
    <source>
        <dbReference type="Proteomes" id="UP000254232"/>
    </source>
</evidence>
<dbReference type="RefSeq" id="WP_018346895.1">
    <property type="nucleotide sequence ID" value="NZ_CP127829.1"/>
</dbReference>
<evidence type="ECO:0000313" key="1">
    <source>
        <dbReference type="EMBL" id="STO37677.1"/>
    </source>
</evidence>
<dbReference type="InterPro" id="IPR009387">
    <property type="entry name" value="HigB-2"/>
</dbReference>
<name>A0A0A2YNS1_9PAST</name>
<organism evidence="1 2">
    <name type="scientific">Gallibacterium anatis</name>
    <dbReference type="NCBI Taxonomy" id="750"/>
    <lineage>
        <taxon>Bacteria</taxon>
        <taxon>Pseudomonadati</taxon>
        <taxon>Pseudomonadota</taxon>
        <taxon>Gammaproteobacteria</taxon>
        <taxon>Pasteurellales</taxon>
        <taxon>Pasteurellaceae</taxon>
        <taxon>Gallibacterium</taxon>
    </lineage>
</organism>
<reference evidence="1 2" key="1">
    <citation type="submission" date="2018-06" db="EMBL/GenBank/DDBJ databases">
        <authorList>
            <consortium name="Pathogen Informatics"/>
            <person name="Doyle S."/>
        </authorList>
    </citation>
    <scope>NUCLEOTIDE SEQUENCE [LARGE SCALE GENOMIC DNA]</scope>
    <source>
        <strain evidence="1 2">NCTC11413</strain>
    </source>
</reference>
<dbReference type="PIRSF" id="PIRSF039032">
    <property type="entry name" value="HigB-2"/>
    <property type="match status" value="1"/>
</dbReference>
<dbReference type="EMBL" id="UGGZ01000001">
    <property type="protein sequence ID" value="STO37677.1"/>
    <property type="molecule type" value="Genomic_DNA"/>
</dbReference>
<dbReference type="Proteomes" id="UP000254232">
    <property type="component" value="Unassembled WGS sequence"/>
</dbReference>
<dbReference type="GeneID" id="77264470"/>